<gene>
    <name evidence="2" type="ORF">EDD58_101665</name>
</gene>
<dbReference type="PROSITE" id="PS50880">
    <property type="entry name" value="TOPRIM"/>
    <property type="match status" value="1"/>
</dbReference>
<dbReference type="AlphaFoldDB" id="A0A4R3LCI4"/>
<dbReference type="Proteomes" id="UP000294937">
    <property type="component" value="Unassembled WGS sequence"/>
</dbReference>
<evidence type="ECO:0000259" key="1">
    <source>
        <dbReference type="PROSITE" id="PS50880"/>
    </source>
</evidence>
<dbReference type="EMBL" id="SMAG01000001">
    <property type="protein sequence ID" value="TCS97018.1"/>
    <property type="molecule type" value="Genomic_DNA"/>
</dbReference>
<organism evidence="2 3">
    <name type="scientific">Hazenella coriacea</name>
    <dbReference type="NCBI Taxonomy" id="1179467"/>
    <lineage>
        <taxon>Bacteria</taxon>
        <taxon>Bacillati</taxon>
        <taxon>Bacillota</taxon>
        <taxon>Bacilli</taxon>
        <taxon>Bacillales</taxon>
        <taxon>Thermoactinomycetaceae</taxon>
        <taxon>Hazenella</taxon>
    </lineage>
</organism>
<evidence type="ECO:0000313" key="3">
    <source>
        <dbReference type="Proteomes" id="UP000294937"/>
    </source>
</evidence>
<dbReference type="OrthoDB" id="9803554at2"/>
<reference evidence="2 3" key="1">
    <citation type="submission" date="2019-03" db="EMBL/GenBank/DDBJ databases">
        <title>Genomic Encyclopedia of Type Strains, Phase IV (KMG-IV): sequencing the most valuable type-strain genomes for metagenomic binning, comparative biology and taxonomic classification.</title>
        <authorList>
            <person name="Goeker M."/>
        </authorList>
    </citation>
    <scope>NUCLEOTIDE SEQUENCE [LARGE SCALE GENOMIC DNA]</scope>
    <source>
        <strain evidence="2 3">DSM 45707</strain>
    </source>
</reference>
<dbReference type="InterPro" id="IPR006171">
    <property type="entry name" value="TOPRIM_dom"/>
</dbReference>
<sequence length="67" mass="7690">MVDKSPSDVTKKFKFTVSPSKRKQFNVVKKLLNEATEIIVITDPNREGENIARSIIRIERASSMLFH</sequence>
<evidence type="ECO:0000313" key="2">
    <source>
        <dbReference type="EMBL" id="TCS97018.1"/>
    </source>
</evidence>
<dbReference type="Pfam" id="PF01751">
    <property type="entry name" value="Toprim"/>
    <property type="match status" value="1"/>
</dbReference>
<dbReference type="Gene3D" id="3.40.50.140">
    <property type="match status" value="1"/>
</dbReference>
<name>A0A4R3LCI4_9BACL</name>
<dbReference type="SUPFAM" id="SSF56712">
    <property type="entry name" value="Prokaryotic type I DNA topoisomerase"/>
    <property type="match status" value="1"/>
</dbReference>
<proteinExistence type="predicted"/>
<accession>A0A4R3LCI4</accession>
<keyword evidence="3" id="KW-1185">Reference proteome</keyword>
<dbReference type="RefSeq" id="WP_131923380.1">
    <property type="nucleotide sequence ID" value="NZ_SMAG01000001.1"/>
</dbReference>
<feature type="domain" description="Toprim" evidence="1">
    <location>
        <begin position="1"/>
        <end position="67"/>
    </location>
</feature>
<comment type="caution">
    <text evidence="2">The sequence shown here is derived from an EMBL/GenBank/DDBJ whole genome shotgun (WGS) entry which is preliminary data.</text>
</comment>
<protein>
    <submittedName>
        <fullName evidence="2">Toprim domain-containing protein</fullName>
    </submittedName>
</protein>
<dbReference type="InterPro" id="IPR023405">
    <property type="entry name" value="Topo_IA_core_domain"/>
</dbReference>